<feature type="region of interest" description="Disordered" evidence="1">
    <location>
        <begin position="265"/>
        <end position="339"/>
    </location>
</feature>
<keyword evidence="3" id="KW-1185">Reference proteome</keyword>
<dbReference type="AlphaFoldDB" id="L8GZ21"/>
<proteinExistence type="predicted"/>
<evidence type="ECO:0000256" key="1">
    <source>
        <dbReference type="SAM" id="MobiDB-lite"/>
    </source>
</evidence>
<dbReference type="RefSeq" id="XP_004339796.1">
    <property type="nucleotide sequence ID" value="XM_004339748.1"/>
</dbReference>
<accession>L8GZ21</accession>
<organism evidence="2 3">
    <name type="scientific">Acanthamoeba castellanii (strain ATCC 30010 / Neff)</name>
    <dbReference type="NCBI Taxonomy" id="1257118"/>
    <lineage>
        <taxon>Eukaryota</taxon>
        <taxon>Amoebozoa</taxon>
        <taxon>Discosea</taxon>
        <taxon>Longamoebia</taxon>
        <taxon>Centramoebida</taxon>
        <taxon>Acanthamoebidae</taxon>
        <taxon>Acanthamoeba</taxon>
    </lineage>
</organism>
<protein>
    <submittedName>
        <fullName evidence="2">Uncharacterized protein</fullName>
    </submittedName>
</protein>
<dbReference type="VEuPathDB" id="AmoebaDB:ACA1_066040"/>
<reference evidence="2 3" key="1">
    <citation type="journal article" date="2013" name="Genome Biol.">
        <title>Genome of Acanthamoeba castellanii highlights extensive lateral gene transfer and early evolution of tyrosine kinase signaling.</title>
        <authorList>
            <person name="Clarke M."/>
            <person name="Lohan A.J."/>
            <person name="Liu B."/>
            <person name="Lagkouvardos I."/>
            <person name="Roy S."/>
            <person name="Zafar N."/>
            <person name="Bertelli C."/>
            <person name="Schilde C."/>
            <person name="Kianianmomeni A."/>
            <person name="Burglin T.R."/>
            <person name="Frech C."/>
            <person name="Turcotte B."/>
            <person name="Kopec K.O."/>
            <person name="Synnott J.M."/>
            <person name="Choo C."/>
            <person name="Paponov I."/>
            <person name="Finkler A."/>
            <person name="Soon Heng Tan C."/>
            <person name="Hutchins A.P."/>
            <person name="Weinmeier T."/>
            <person name="Rattei T."/>
            <person name="Chu J.S."/>
            <person name="Gimenez G."/>
            <person name="Irimia M."/>
            <person name="Rigden D.J."/>
            <person name="Fitzpatrick D.A."/>
            <person name="Lorenzo-Morales J."/>
            <person name="Bateman A."/>
            <person name="Chiu C.H."/>
            <person name="Tang P."/>
            <person name="Hegemann P."/>
            <person name="Fromm H."/>
            <person name="Raoult D."/>
            <person name="Greub G."/>
            <person name="Miranda-Saavedra D."/>
            <person name="Chen N."/>
            <person name="Nash P."/>
            <person name="Ginger M.L."/>
            <person name="Horn M."/>
            <person name="Schaap P."/>
            <person name="Caler L."/>
            <person name="Loftus B."/>
        </authorList>
    </citation>
    <scope>NUCLEOTIDE SEQUENCE [LARGE SCALE GENOMIC DNA]</scope>
    <source>
        <strain evidence="2 3">Neff</strain>
    </source>
</reference>
<sequence length="681" mass="76850">MAVDGLVDALLADGQRFAWLARTSYGELAVPEVVDRLAELQAWVKARLHTILHHRAPPTQGSVGGRGRSSFEAEVNTTRRAKMRKKNRRRETVEWEVQVRAIRLVAALGVLCGQRLPQSFIAGGQPAPLATPQPAAGWTPQSTASLKGSRGGRGSRRRRQGWGVGADSDGRGDNEDTLGEVLMRVILTVNNTNYSDEDEVGEEGERDEEWRKRTSALRVEAMKALAVLCFIIDDARVTSEVCRFLAECYLRRDCERRPDVDALWAGYGPHDDSDSGEESDRSDISDDDEDSEDEAEEERGRSENETENESEGGESESEREGRNRRTWRDQRWERSRRPDIESSELAEALRVWTFLVSRLPQDGLVCKLVGPHKRTLVELTLLNDPDTTSSDVRVNAATLLSVLASISASGDAGEEEESSEHSLDSGVMTMDDRRRLLALCMSKSRARAGKRVRERQRRSSEKRERAAFRRLAAQLADCLDAAGASTATSRKAKRDESGCEDHFHRQKLRASGCGSLASTGAPVARTLETHIAFKTHSWSASYYFAIERIGPFSERPVHMAQLRGWRWPHVVGFLQRYFGSRFWPMLKTHPQVREASRLFEPSGASPDPRWRGQLCPCKVNTATFKGHKAQTKRYRRQTKRNRLREDLYCQPKRGQVVNERARNRRKQGVTDTLTIDYSFSW</sequence>
<evidence type="ECO:0000313" key="2">
    <source>
        <dbReference type="EMBL" id="ELR17783.1"/>
    </source>
</evidence>
<feature type="region of interest" description="Disordered" evidence="1">
    <location>
        <begin position="127"/>
        <end position="175"/>
    </location>
</feature>
<feature type="compositionally biased region" description="Acidic residues" evidence="1">
    <location>
        <begin position="285"/>
        <end position="297"/>
    </location>
</feature>
<feature type="compositionally biased region" description="Basic and acidic residues" evidence="1">
    <location>
        <begin position="269"/>
        <end position="284"/>
    </location>
</feature>
<feature type="compositionally biased region" description="Basic and acidic residues" evidence="1">
    <location>
        <begin position="316"/>
        <end position="339"/>
    </location>
</feature>
<feature type="compositionally biased region" description="Low complexity" evidence="1">
    <location>
        <begin position="127"/>
        <end position="137"/>
    </location>
</feature>
<dbReference type="Proteomes" id="UP000011083">
    <property type="component" value="Unassembled WGS sequence"/>
</dbReference>
<evidence type="ECO:0000313" key="3">
    <source>
        <dbReference type="Proteomes" id="UP000011083"/>
    </source>
</evidence>
<name>L8GZ21_ACACF</name>
<feature type="compositionally biased region" description="Acidic residues" evidence="1">
    <location>
        <begin position="305"/>
        <end position="315"/>
    </location>
</feature>
<dbReference type="GeneID" id="14918219"/>
<gene>
    <name evidence="2" type="ORF">ACA1_066040</name>
</gene>
<dbReference type="KEGG" id="acan:ACA1_066040"/>
<dbReference type="EMBL" id="KB007974">
    <property type="protein sequence ID" value="ELR17783.1"/>
    <property type="molecule type" value="Genomic_DNA"/>
</dbReference>